<evidence type="ECO:0000259" key="4">
    <source>
        <dbReference type="PROSITE" id="PS51084"/>
    </source>
</evidence>
<reference evidence="5" key="1">
    <citation type="journal article" date="2023" name="Nat. Microbiol.">
        <title>Babesia duncani multi-omics identifies virulence factors and drug targets.</title>
        <authorList>
            <person name="Singh P."/>
            <person name="Lonardi S."/>
            <person name="Liang Q."/>
            <person name="Vydyam P."/>
            <person name="Khabirova E."/>
            <person name="Fang T."/>
            <person name="Gihaz S."/>
            <person name="Thekkiniath J."/>
            <person name="Munshi M."/>
            <person name="Abel S."/>
            <person name="Ciampossin L."/>
            <person name="Batugedara G."/>
            <person name="Gupta M."/>
            <person name="Lu X.M."/>
            <person name="Lenz T."/>
            <person name="Chakravarty S."/>
            <person name="Cornillot E."/>
            <person name="Hu Y."/>
            <person name="Ma W."/>
            <person name="Gonzalez L.M."/>
            <person name="Sanchez S."/>
            <person name="Estrada K."/>
            <person name="Sanchez-Flores A."/>
            <person name="Montero E."/>
            <person name="Harb O.S."/>
            <person name="Le Roch K.G."/>
            <person name="Mamoun C.B."/>
        </authorList>
    </citation>
    <scope>NUCLEOTIDE SEQUENCE</scope>
    <source>
        <strain evidence="5">WA1</strain>
    </source>
</reference>
<gene>
    <name evidence="5" type="ORF">BdWA1_001966</name>
</gene>
<dbReference type="InterPro" id="IPR019808">
    <property type="entry name" value="Histidine_triad_CS"/>
</dbReference>
<dbReference type="FunFam" id="3.30.428.10:FF:000005">
    <property type="entry name" value="Histidine triad nucleotide-binding protein 1"/>
    <property type="match status" value="1"/>
</dbReference>
<sequence length="189" mass="21376">MSIFHSIKHYGFYTYLLALEIGNVRGFIGCGWKYNLSNYGLHKIRQSKISLGTISNGSHTLGIRNDKMDSMTMEDNERTIFDKIVSGEIPCKKVFEDDLVLAFHDINPQAPTHILLIPKNRTGLTRLSRANEEHQQLLGHMMVKVAQIVKDNNLGDFRLVINNGPGAGQEVYHLHMHILAGRSLRWPPG</sequence>
<dbReference type="EMBL" id="JALLKP010000002">
    <property type="protein sequence ID" value="KAK2196717.1"/>
    <property type="molecule type" value="Genomic_DNA"/>
</dbReference>
<dbReference type="CDD" id="cd01276">
    <property type="entry name" value="PKCI_related"/>
    <property type="match status" value="1"/>
</dbReference>
<dbReference type="RefSeq" id="XP_067803559.1">
    <property type="nucleotide sequence ID" value="XM_067946995.1"/>
</dbReference>
<protein>
    <submittedName>
        <fullName evidence="5">Bifunctional HIT-like domain/Histidine triad</fullName>
    </submittedName>
</protein>
<evidence type="ECO:0000256" key="3">
    <source>
        <dbReference type="PROSITE-ProRule" id="PRU00464"/>
    </source>
</evidence>
<evidence type="ECO:0000256" key="2">
    <source>
        <dbReference type="PIRSR" id="PIRSR601310-3"/>
    </source>
</evidence>
<dbReference type="Gene3D" id="3.30.428.10">
    <property type="entry name" value="HIT-like"/>
    <property type="match status" value="1"/>
</dbReference>
<dbReference type="PROSITE" id="PS51084">
    <property type="entry name" value="HIT_2"/>
    <property type="match status" value="1"/>
</dbReference>
<dbReference type="PANTHER" id="PTHR23089">
    <property type="entry name" value="HISTIDINE TRIAD HIT PROTEIN"/>
    <property type="match status" value="1"/>
</dbReference>
<dbReference type="SUPFAM" id="SSF54197">
    <property type="entry name" value="HIT-like"/>
    <property type="match status" value="1"/>
</dbReference>
<dbReference type="KEGG" id="bdw:94336264"/>
<feature type="domain" description="HIT" evidence="4">
    <location>
        <begin position="80"/>
        <end position="189"/>
    </location>
</feature>
<dbReference type="AlphaFoldDB" id="A0AAD9PKW2"/>
<dbReference type="InterPro" id="IPR036265">
    <property type="entry name" value="HIT-like_sf"/>
</dbReference>
<dbReference type="InterPro" id="IPR011146">
    <property type="entry name" value="HIT-like"/>
</dbReference>
<feature type="short sequence motif" description="Histidine triad motif" evidence="2 3">
    <location>
        <begin position="173"/>
        <end position="177"/>
    </location>
</feature>
<proteinExistence type="predicted"/>
<dbReference type="PROSITE" id="PS00892">
    <property type="entry name" value="HIT_1"/>
    <property type="match status" value="1"/>
</dbReference>
<name>A0AAD9PKW2_9APIC</name>
<dbReference type="GeneID" id="94336264"/>
<comment type="caution">
    <text evidence="5">The sequence shown here is derived from an EMBL/GenBank/DDBJ whole genome shotgun (WGS) entry which is preliminary data.</text>
</comment>
<evidence type="ECO:0000256" key="1">
    <source>
        <dbReference type="PIRSR" id="PIRSR601310-1"/>
    </source>
</evidence>
<dbReference type="Proteomes" id="UP001214638">
    <property type="component" value="Unassembled WGS sequence"/>
</dbReference>
<dbReference type="GO" id="GO:0003824">
    <property type="term" value="F:catalytic activity"/>
    <property type="evidence" value="ECO:0007669"/>
    <property type="project" value="InterPro"/>
</dbReference>
<dbReference type="InterPro" id="IPR001310">
    <property type="entry name" value="Histidine_triad_HIT"/>
</dbReference>
<organism evidence="5 6">
    <name type="scientific">Babesia duncani</name>
    <dbReference type="NCBI Taxonomy" id="323732"/>
    <lineage>
        <taxon>Eukaryota</taxon>
        <taxon>Sar</taxon>
        <taxon>Alveolata</taxon>
        <taxon>Apicomplexa</taxon>
        <taxon>Aconoidasida</taxon>
        <taxon>Piroplasmida</taxon>
        <taxon>Babesiidae</taxon>
        <taxon>Babesia</taxon>
    </lineage>
</organism>
<dbReference type="Pfam" id="PF01230">
    <property type="entry name" value="HIT"/>
    <property type="match status" value="1"/>
</dbReference>
<keyword evidence="6" id="KW-1185">Reference proteome</keyword>
<feature type="active site" description="Tele-AMP-histidine intermediate" evidence="1">
    <location>
        <position position="175"/>
    </location>
</feature>
<evidence type="ECO:0000313" key="5">
    <source>
        <dbReference type="EMBL" id="KAK2196717.1"/>
    </source>
</evidence>
<accession>A0AAD9PKW2</accession>
<dbReference type="PRINTS" id="PR00332">
    <property type="entry name" value="HISTRIAD"/>
</dbReference>
<evidence type="ECO:0000313" key="6">
    <source>
        <dbReference type="Proteomes" id="UP001214638"/>
    </source>
</evidence>